<reference evidence="1" key="1">
    <citation type="submission" date="2023-10" db="EMBL/GenBank/DDBJ databases">
        <authorList>
            <person name="Domelevo Entfellner J.-B."/>
        </authorList>
    </citation>
    <scope>NUCLEOTIDE SEQUENCE</scope>
</reference>
<dbReference type="Gramene" id="rna-AYBTSS11_LOCUS24953">
    <property type="protein sequence ID" value="CAJ1972896.1"/>
    <property type="gene ID" value="gene-AYBTSS11_LOCUS24953"/>
</dbReference>
<dbReference type="PROSITE" id="PS51257">
    <property type="entry name" value="PROKAR_LIPOPROTEIN"/>
    <property type="match status" value="1"/>
</dbReference>
<dbReference type="EMBL" id="OY731405">
    <property type="protein sequence ID" value="CAJ1972896.1"/>
    <property type="molecule type" value="Genomic_DNA"/>
</dbReference>
<sequence length="113" mass="12312">MREHMADTTFTYLAPSTVHLPPSLFPLTFITSCSLGTTPHNLTTQKQKATPRATFSLAPTSPCCPTAILPPCHKESKRYATCHSGNVTMTTNAIPLSMTMSSMWALTFHVISV</sequence>
<dbReference type="AlphaFoldDB" id="A0AA86SUA4"/>
<proteinExistence type="predicted"/>
<evidence type="ECO:0000313" key="1">
    <source>
        <dbReference type="EMBL" id="CAJ1972896.1"/>
    </source>
</evidence>
<keyword evidence="2" id="KW-1185">Reference proteome</keyword>
<gene>
    <name evidence="1" type="ORF">AYBTSS11_LOCUS24953</name>
</gene>
<organism evidence="1 2">
    <name type="scientific">Sphenostylis stenocarpa</name>
    <dbReference type="NCBI Taxonomy" id="92480"/>
    <lineage>
        <taxon>Eukaryota</taxon>
        <taxon>Viridiplantae</taxon>
        <taxon>Streptophyta</taxon>
        <taxon>Embryophyta</taxon>
        <taxon>Tracheophyta</taxon>
        <taxon>Spermatophyta</taxon>
        <taxon>Magnoliopsida</taxon>
        <taxon>eudicotyledons</taxon>
        <taxon>Gunneridae</taxon>
        <taxon>Pentapetalae</taxon>
        <taxon>rosids</taxon>
        <taxon>fabids</taxon>
        <taxon>Fabales</taxon>
        <taxon>Fabaceae</taxon>
        <taxon>Papilionoideae</taxon>
        <taxon>50 kb inversion clade</taxon>
        <taxon>NPAAA clade</taxon>
        <taxon>indigoferoid/millettioid clade</taxon>
        <taxon>Phaseoleae</taxon>
        <taxon>Sphenostylis</taxon>
    </lineage>
</organism>
<accession>A0AA86SUA4</accession>
<evidence type="ECO:0000313" key="2">
    <source>
        <dbReference type="Proteomes" id="UP001189624"/>
    </source>
</evidence>
<dbReference type="Proteomes" id="UP001189624">
    <property type="component" value="Chromosome 8"/>
</dbReference>
<protein>
    <submittedName>
        <fullName evidence="1">Uncharacterized protein</fullName>
    </submittedName>
</protein>
<name>A0AA86SUA4_9FABA</name>